<dbReference type="InterPro" id="IPR045121">
    <property type="entry name" value="CoAse"/>
</dbReference>
<dbReference type="InterPro" id="IPR015797">
    <property type="entry name" value="NUDIX_hydrolase-like_dom_sf"/>
</dbReference>
<dbReference type="CDD" id="cd03426">
    <property type="entry name" value="NUDIX_CoAse_Nudt7"/>
    <property type="match status" value="1"/>
</dbReference>
<evidence type="ECO:0000256" key="1">
    <source>
        <dbReference type="ARBA" id="ARBA00001936"/>
    </source>
</evidence>
<accession>A0ABQ1V330</accession>
<dbReference type="PANTHER" id="PTHR12992">
    <property type="entry name" value="NUDIX HYDROLASE"/>
    <property type="match status" value="1"/>
</dbReference>
<sequence>MIDLTADDAGIRAQITARLEGFTPTDAALGDSRRAAVAVAVTSAKGTYGIWLTKRPSKMREHPGQFALPGGRLDSGEDVETAALRELHEEIGVAVDRSEVLGRLDDYPTRSGYVITPIVCWAGADRDTTPSRDEVEHLFFVPMQEVAVTPRFISIPESPRPVIQLPIVGSLVHAPTAAVIYQFAEVVLRGRHTRVDELEQPVFAWR</sequence>
<comment type="similarity">
    <text evidence="3 8">Belongs to the Nudix hydrolase family.</text>
</comment>
<dbReference type="InterPro" id="IPR020084">
    <property type="entry name" value="NUDIX_hydrolase_CS"/>
</dbReference>
<dbReference type="PROSITE" id="PS51462">
    <property type="entry name" value="NUDIX"/>
    <property type="match status" value="1"/>
</dbReference>
<evidence type="ECO:0000256" key="8">
    <source>
        <dbReference type="RuleBase" id="RU003476"/>
    </source>
</evidence>
<name>A0ABQ1V330_9NOCA</name>
<evidence type="ECO:0000256" key="2">
    <source>
        <dbReference type="ARBA" id="ARBA00001946"/>
    </source>
</evidence>
<evidence type="ECO:0000256" key="7">
    <source>
        <dbReference type="ARBA" id="ARBA00023211"/>
    </source>
</evidence>
<dbReference type="Pfam" id="PF00293">
    <property type="entry name" value="NUDIX"/>
    <property type="match status" value="1"/>
</dbReference>
<keyword evidence="11" id="KW-1185">Reference proteome</keyword>
<gene>
    <name evidence="10" type="ORF">GCM10007298_35420</name>
</gene>
<evidence type="ECO:0000256" key="4">
    <source>
        <dbReference type="ARBA" id="ARBA00022723"/>
    </source>
</evidence>
<dbReference type="PANTHER" id="PTHR12992:SF11">
    <property type="entry name" value="MITOCHONDRIAL COENZYME A DIPHOSPHATASE NUDT8"/>
    <property type="match status" value="1"/>
</dbReference>
<dbReference type="RefSeq" id="WP_188491220.1">
    <property type="nucleotide sequence ID" value="NZ_BMCS01000002.1"/>
</dbReference>
<reference evidence="11" key="1">
    <citation type="journal article" date="2019" name="Int. J. Syst. Evol. Microbiol.">
        <title>The Global Catalogue of Microorganisms (GCM) 10K type strain sequencing project: providing services to taxonomists for standard genome sequencing and annotation.</title>
        <authorList>
            <consortium name="The Broad Institute Genomics Platform"/>
            <consortium name="The Broad Institute Genome Sequencing Center for Infectious Disease"/>
            <person name="Wu L."/>
            <person name="Ma J."/>
        </authorList>
    </citation>
    <scope>NUCLEOTIDE SEQUENCE [LARGE SCALE GENOMIC DNA]</scope>
    <source>
        <strain evidence="11">CCM 7855</strain>
    </source>
</reference>
<comment type="cofactor">
    <cofactor evidence="2">
        <name>Mg(2+)</name>
        <dbReference type="ChEBI" id="CHEBI:18420"/>
    </cofactor>
</comment>
<keyword evidence="7" id="KW-0464">Manganese</keyword>
<dbReference type="SUPFAM" id="SSF55811">
    <property type="entry name" value="Nudix"/>
    <property type="match status" value="1"/>
</dbReference>
<protein>
    <recommendedName>
        <fullName evidence="9">Nudix hydrolase domain-containing protein</fullName>
    </recommendedName>
</protein>
<keyword evidence="5 8" id="KW-0378">Hydrolase</keyword>
<comment type="cofactor">
    <cofactor evidence="1">
        <name>Mn(2+)</name>
        <dbReference type="ChEBI" id="CHEBI:29035"/>
    </cofactor>
</comment>
<feature type="domain" description="Nudix hydrolase" evidence="9">
    <location>
        <begin position="32"/>
        <end position="163"/>
    </location>
</feature>
<evidence type="ECO:0000256" key="5">
    <source>
        <dbReference type="ARBA" id="ARBA00022801"/>
    </source>
</evidence>
<evidence type="ECO:0000259" key="9">
    <source>
        <dbReference type="PROSITE" id="PS51462"/>
    </source>
</evidence>
<evidence type="ECO:0000256" key="6">
    <source>
        <dbReference type="ARBA" id="ARBA00022842"/>
    </source>
</evidence>
<dbReference type="EMBL" id="BMCS01000002">
    <property type="protein sequence ID" value="GGF36621.1"/>
    <property type="molecule type" value="Genomic_DNA"/>
</dbReference>
<comment type="caution">
    <text evidence="10">The sequence shown here is derived from an EMBL/GenBank/DDBJ whole genome shotgun (WGS) entry which is preliminary data.</text>
</comment>
<evidence type="ECO:0000313" key="11">
    <source>
        <dbReference type="Proteomes" id="UP000632454"/>
    </source>
</evidence>
<keyword evidence="6" id="KW-0460">Magnesium</keyword>
<organism evidence="10 11">
    <name type="scientific">Williamsia phyllosphaerae</name>
    <dbReference type="NCBI Taxonomy" id="885042"/>
    <lineage>
        <taxon>Bacteria</taxon>
        <taxon>Bacillati</taxon>
        <taxon>Actinomycetota</taxon>
        <taxon>Actinomycetes</taxon>
        <taxon>Mycobacteriales</taxon>
        <taxon>Nocardiaceae</taxon>
        <taxon>Williamsia</taxon>
    </lineage>
</organism>
<proteinExistence type="inferred from homology"/>
<dbReference type="InterPro" id="IPR020476">
    <property type="entry name" value="Nudix_hydrolase"/>
</dbReference>
<keyword evidence="4" id="KW-0479">Metal-binding</keyword>
<dbReference type="PROSITE" id="PS00893">
    <property type="entry name" value="NUDIX_BOX"/>
    <property type="match status" value="1"/>
</dbReference>
<evidence type="ECO:0000256" key="3">
    <source>
        <dbReference type="ARBA" id="ARBA00005582"/>
    </source>
</evidence>
<evidence type="ECO:0000313" key="10">
    <source>
        <dbReference type="EMBL" id="GGF36621.1"/>
    </source>
</evidence>
<dbReference type="Proteomes" id="UP000632454">
    <property type="component" value="Unassembled WGS sequence"/>
</dbReference>
<dbReference type="InterPro" id="IPR000086">
    <property type="entry name" value="NUDIX_hydrolase_dom"/>
</dbReference>
<dbReference type="Gene3D" id="3.90.79.10">
    <property type="entry name" value="Nucleoside Triphosphate Pyrophosphohydrolase"/>
    <property type="match status" value="1"/>
</dbReference>
<dbReference type="PRINTS" id="PR00502">
    <property type="entry name" value="NUDIXFAMILY"/>
</dbReference>